<keyword evidence="5" id="KW-0486">Methionine biosynthesis</keyword>
<sequence>MTRPLHIGLLGAMPEEIGSDLSHLRQLTSTDHGDLTLHQGVWGDGVRLTLAWSGWGKVSAARAATRLLAAAPDLDLLLFSGVAGAADAALQQWDVVLADAVIQHDMNASPLFPRFTLPPLNRDRLQPDPDWLAWASRSLNAAQEAGELKGFGTVRPGLIATGDQFISDAVVLKELKAALPDLQAVEMEGGAVAQVAQQEGVPWLVLRVISDGADEAAAQSFSDFLQVYEQQAWSLIEALLKRLSTR</sequence>
<dbReference type="GO" id="GO:0009164">
    <property type="term" value="P:nucleoside catabolic process"/>
    <property type="evidence" value="ECO:0007669"/>
    <property type="project" value="InterPro"/>
</dbReference>
<dbReference type="EMBL" id="BX569689">
    <property type="protein sequence ID" value="CAE06684.1"/>
    <property type="molecule type" value="Genomic_DNA"/>
</dbReference>
<protein>
    <recommendedName>
        <fullName evidence="2">adenosylhomocysteine nucleosidase</fullName>
        <ecNumber evidence="2">3.2.2.9</ecNumber>
    </recommendedName>
</protein>
<dbReference type="GO" id="GO:0019509">
    <property type="term" value="P:L-methionine salvage from methylthioadenosine"/>
    <property type="evidence" value="ECO:0007669"/>
    <property type="project" value="UniProtKB-UniPathway"/>
</dbReference>
<dbReference type="PANTHER" id="PTHR46832">
    <property type="entry name" value="5'-METHYLTHIOADENOSINE/S-ADENOSYLHOMOCYSTEINE NUCLEOSIDASE"/>
    <property type="match status" value="1"/>
</dbReference>
<dbReference type="Proteomes" id="UP000001422">
    <property type="component" value="Chromosome"/>
</dbReference>
<dbReference type="GO" id="GO:0008782">
    <property type="term" value="F:adenosylhomocysteine nucleosidase activity"/>
    <property type="evidence" value="ECO:0007669"/>
    <property type="project" value="UniProtKB-EC"/>
</dbReference>
<dbReference type="NCBIfam" id="TIGR01704">
    <property type="entry name" value="MTA_SAH-Nsdase"/>
    <property type="match status" value="1"/>
</dbReference>
<dbReference type="GO" id="GO:0019284">
    <property type="term" value="P:L-methionine salvage from S-adenosylmethionine"/>
    <property type="evidence" value="ECO:0007669"/>
    <property type="project" value="TreeGrafter"/>
</dbReference>
<evidence type="ECO:0000256" key="5">
    <source>
        <dbReference type="ARBA" id="ARBA00023167"/>
    </source>
</evidence>
<organism evidence="7 8">
    <name type="scientific">Parasynechococcus marenigrum (strain WH8102)</name>
    <dbReference type="NCBI Taxonomy" id="84588"/>
    <lineage>
        <taxon>Bacteria</taxon>
        <taxon>Bacillati</taxon>
        <taxon>Cyanobacteriota</taxon>
        <taxon>Cyanophyceae</taxon>
        <taxon>Synechococcales</taxon>
        <taxon>Prochlorococcaceae</taxon>
        <taxon>Parasynechococcus</taxon>
        <taxon>Parasynechococcus marenigrum</taxon>
    </lineage>
</organism>
<dbReference type="UniPathway" id="UPA00904">
    <property type="reaction ID" value="UER00871"/>
</dbReference>
<dbReference type="GO" id="GO:0008930">
    <property type="term" value="F:methylthioadenosine nucleosidase activity"/>
    <property type="evidence" value="ECO:0007669"/>
    <property type="project" value="InterPro"/>
</dbReference>
<dbReference type="GO" id="GO:0005829">
    <property type="term" value="C:cytosol"/>
    <property type="evidence" value="ECO:0007669"/>
    <property type="project" value="TreeGrafter"/>
</dbReference>
<evidence type="ECO:0000256" key="3">
    <source>
        <dbReference type="ARBA" id="ARBA00022605"/>
    </source>
</evidence>
<evidence type="ECO:0000259" key="6">
    <source>
        <dbReference type="Pfam" id="PF01048"/>
    </source>
</evidence>
<evidence type="ECO:0000256" key="4">
    <source>
        <dbReference type="ARBA" id="ARBA00022801"/>
    </source>
</evidence>
<proteinExistence type="predicted"/>
<dbReference type="Pfam" id="PF01048">
    <property type="entry name" value="PNP_UDP_1"/>
    <property type="match status" value="1"/>
</dbReference>
<dbReference type="CDD" id="cd09008">
    <property type="entry name" value="MTAN"/>
    <property type="match status" value="1"/>
</dbReference>
<evidence type="ECO:0000313" key="7">
    <source>
        <dbReference type="EMBL" id="CAE06684.1"/>
    </source>
</evidence>
<dbReference type="KEGG" id="syw:SYNW0169"/>
<keyword evidence="7" id="KW-0326">Glycosidase</keyword>
<dbReference type="eggNOG" id="COG0775">
    <property type="taxonomic scope" value="Bacteria"/>
</dbReference>
<dbReference type="InterPro" id="IPR035994">
    <property type="entry name" value="Nucleoside_phosphorylase_sf"/>
</dbReference>
<dbReference type="NCBIfam" id="NF004079">
    <property type="entry name" value="PRK05584.1"/>
    <property type="match status" value="1"/>
</dbReference>
<keyword evidence="8" id="KW-1185">Reference proteome</keyword>
<dbReference type="RefSeq" id="WP_011127045.1">
    <property type="nucleotide sequence ID" value="NC_005070.1"/>
</dbReference>
<dbReference type="InterPro" id="IPR000845">
    <property type="entry name" value="Nucleoside_phosphorylase_d"/>
</dbReference>
<accession>Q7U9T4</accession>
<dbReference type="PANTHER" id="PTHR46832:SF1">
    <property type="entry name" value="5'-METHYLTHIOADENOSINE_S-ADENOSYLHOMOCYSTEINE NUCLEOSIDASE"/>
    <property type="match status" value="1"/>
</dbReference>
<evidence type="ECO:0000313" key="8">
    <source>
        <dbReference type="Proteomes" id="UP000001422"/>
    </source>
</evidence>
<dbReference type="Gene3D" id="3.40.50.1580">
    <property type="entry name" value="Nucleoside phosphorylase domain"/>
    <property type="match status" value="1"/>
</dbReference>
<reference evidence="7 8" key="1">
    <citation type="journal article" date="2003" name="Nature">
        <title>The genome of a motile marine Synechococcus.</title>
        <authorList>
            <person name="Palenik B."/>
            <person name="Brahamsha B."/>
            <person name="Larimer F."/>
            <person name="Land M."/>
            <person name="Hauser L."/>
            <person name="Chain P."/>
            <person name="Lamerdin J."/>
            <person name="Regala W."/>
            <person name="Allen E.A."/>
            <person name="McCarren J."/>
            <person name="Paulsen I."/>
            <person name="Dufresne A."/>
            <person name="Partensky F."/>
            <person name="Webb E."/>
            <person name="Waterbury J."/>
        </authorList>
    </citation>
    <scope>NUCLEOTIDE SEQUENCE [LARGE SCALE GENOMIC DNA]</scope>
    <source>
        <strain evidence="7 8">WH8102</strain>
    </source>
</reference>
<keyword evidence="4 7" id="KW-0378">Hydrolase</keyword>
<comment type="pathway">
    <text evidence="1">Amino-acid biosynthesis; L-methionine biosynthesis via salvage pathway; S-methyl-5-thio-alpha-D-ribose 1-phosphate from S-methyl-5'-thioadenosine (hydrolase route): step 1/2.</text>
</comment>
<keyword evidence="3" id="KW-0028">Amino-acid biosynthesis</keyword>
<evidence type="ECO:0000256" key="2">
    <source>
        <dbReference type="ARBA" id="ARBA00011974"/>
    </source>
</evidence>
<gene>
    <name evidence="7" type="primary">pfs</name>
    <name evidence="7" type="ordered locus">SYNW0169</name>
</gene>
<feature type="domain" description="Nucleoside phosphorylase" evidence="6">
    <location>
        <begin position="7"/>
        <end position="241"/>
    </location>
</feature>
<dbReference type="EC" id="3.2.2.9" evidence="2"/>
<name>Q7U9T4_PARMW</name>
<dbReference type="HOGENOM" id="CLU_031248_2_2_3"/>
<evidence type="ECO:0000256" key="1">
    <source>
        <dbReference type="ARBA" id="ARBA00004945"/>
    </source>
</evidence>
<dbReference type="SUPFAM" id="SSF53167">
    <property type="entry name" value="Purine and uridine phosphorylases"/>
    <property type="match status" value="1"/>
</dbReference>
<dbReference type="InterPro" id="IPR010049">
    <property type="entry name" value="MTA_SAH_Nsdase"/>
</dbReference>
<dbReference type="AlphaFoldDB" id="Q7U9T4"/>
<dbReference type="STRING" id="84588.SYNW0169"/>